<feature type="region of interest" description="Disordered" evidence="6">
    <location>
        <begin position="277"/>
        <end position="312"/>
    </location>
</feature>
<dbReference type="PANTHER" id="PTHR15180:SF1">
    <property type="entry name" value="GENERAL TRANSCRIPTION FACTOR 3C POLYPEPTIDE 1"/>
    <property type="match status" value="1"/>
</dbReference>
<dbReference type="InterPro" id="IPR007309">
    <property type="entry name" value="TFIIIC_Bblock-bd"/>
</dbReference>
<keyword evidence="5" id="KW-0539">Nucleus</keyword>
<evidence type="ECO:0000256" key="6">
    <source>
        <dbReference type="SAM" id="MobiDB-lite"/>
    </source>
</evidence>
<evidence type="ECO:0000256" key="5">
    <source>
        <dbReference type="ARBA" id="ARBA00023242"/>
    </source>
</evidence>
<evidence type="ECO:0000259" key="8">
    <source>
        <dbReference type="Pfam" id="PF20222"/>
    </source>
</evidence>
<dbReference type="InterPro" id="IPR046488">
    <property type="entry name" value="Sfc3/Tfc3_C"/>
</dbReference>
<dbReference type="Pfam" id="PF21552">
    <property type="entry name" value="WHD_TFC3"/>
    <property type="match status" value="1"/>
</dbReference>
<evidence type="ECO:0000259" key="9">
    <source>
        <dbReference type="Pfam" id="PF21552"/>
    </source>
</evidence>
<organism evidence="10 11">
    <name type="scientific">Nakaseomyces bracarensis</name>
    <dbReference type="NCBI Taxonomy" id="273131"/>
    <lineage>
        <taxon>Eukaryota</taxon>
        <taxon>Fungi</taxon>
        <taxon>Dikarya</taxon>
        <taxon>Ascomycota</taxon>
        <taxon>Saccharomycotina</taxon>
        <taxon>Saccharomycetes</taxon>
        <taxon>Saccharomycetales</taxon>
        <taxon>Saccharomycetaceae</taxon>
        <taxon>Nakaseomyces</taxon>
    </lineage>
</organism>
<feature type="region of interest" description="Disordered" evidence="6">
    <location>
        <begin position="494"/>
        <end position="525"/>
    </location>
</feature>
<comment type="subcellular location">
    <subcellularLocation>
        <location evidence="1">Nucleus</location>
    </subcellularLocation>
</comment>
<evidence type="ECO:0000313" key="10">
    <source>
        <dbReference type="EMBL" id="KAL3230002.1"/>
    </source>
</evidence>
<feature type="compositionally biased region" description="Polar residues" evidence="6">
    <location>
        <begin position="694"/>
        <end position="708"/>
    </location>
</feature>
<feature type="compositionally biased region" description="Basic residues" evidence="6">
    <location>
        <begin position="715"/>
        <end position="725"/>
    </location>
</feature>
<dbReference type="Pfam" id="PF20222">
    <property type="entry name" value="DUF6581"/>
    <property type="match status" value="1"/>
</dbReference>
<evidence type="ECO:0000256" key="3">
    <source>
        <dbReference type="ARBA" id="ARBA00023125"/>
    </source>
</evidence>
<sequence length="1173" mass="134480">MTVYPDELVTRLCEEIAYEKGTVILSQLWMFAGELLGVKELENDLPMRRFVINSLCTDPEIILMDSESNIIKPDADIDIDNLDVSYKVSISEEKLWWVLTGGYSKKDSSIGNAAFQLLVEIAHSRTKGVNTIELAQRTKQDSRSVTGRIKKINHLVNSVQVVHKGHVVRNLKLRKFVSGVEHNEDDESQKYVRMKDHLAEIVEVVKNSKNGVRQIADLRRQLKFDKNKRLARAFTTAIAWLDEKNYLKKVMVVSPTNPSVTIRCVKYVNDYIPANEGGDINDYSDSDEQDISNDEAEEDDDDDEPSESMIPSNASKMLQGQDIILVQDQNNAGFAKQGCILNRFHPIQNQTFDMVESTGEKGLPTMDIVNLMTGKDYKRAFSKISDYFLVAKNSKSKSNGFRKDYKYQLTRLYDFEGKKKFFRLFTKDNFEALTQTQGDDSSKKQATNTSNSWKYDIKPEHKNIDTLTKENFIPLNATLRFTTTSNGEQRFFWNGELDVPPSENAPKLGRKRKSKAISESSDKENRLIKKLHSGDSSYPTIDDNNDKDSQTVLQIDGFSANSLRSLQRQKAIIAVLKKFNGISTLKEQFFEDLSRYMGSSTSLDKKTVRGDVDLMLSTNKLKYRIDEITQKKIIYLPEISQEKINDYIISEKDNKRVAFKDVLHDTEIYFYDQKAHDRFTRKARTAQRMRKYQNKSNKSTEPSNSTSVELFEARKTKRNAKKSKEKKISMETEETASTENNSGYKSFNISVKEGMEILIKAVIITKSIKNEIIWDKITTLFPSNSLENLKRKWTLRRIQIGQQGWKARVSKWRKVLLHGIKEETITLHQTEILDLPALLELWDTYEKESTVARIKLSPTYEENMKNFTYLPGRKFVNVGGSSSLAMSSMIQREIASLKQTHTINISDNVEDIAKEERQDKVKSIVRSILIEVQDVSKNEIDVLRDIPRDELDNIIMDMAKHKQLFLHGTKLKSTEILYEFLQAKGNFKLFERSALFSKNLLQMLGSSCGIVISEEFQDFQSWVIIDGLVKNDFQLNIIPMTRHIRPLTYTTRSFEIKTLTPPLLLTKPVHNSPTINHIGSIPVPLGKPYSKIWIDSQGSLRSNIWKSVIVAIMNEILFNPGINPAKLSQNCDMFIGKEEALVVCHWLESKNLIHSTTCNGFAINGNWHELFSY</sequence>
<feature type="region of interest" description="Disordered" evidence="6">
    <location>
        <begin position="684"/>
        <end position="742"/>
    </location>
</feature>
<feature type="domain" description="B-block binding subunit of TFIIIC" evidence="7">
    <location>
        <begin position="112"/>
        <end position="178"/>
    </location>
</feature>
<gene>
    <name evidence="10" type="ORF">RNJ44_01365</name>
</gene>
<feature type="domain" description="Transcription factor tau 138 kDa subunit extended winged helix" evidence="9">
    <location>
        <begin position="562"/>
        <end position="652"/>
    </location>
</feature>
<dbReference type="InterPro" id="IPR049543">
    <property type="entry name" value="WHD_TFC3"/>
</dbReference>
<keyword evidence="2" id="KW-0597">Phosphoprotein</keyword>
<evidence type="ECO:0000313" key="11">
    <source>
        <dbReference type="Proteomes" id="UP001623330"/>
    </source>
</evidence>
<dbReference type="Proteomes" id="UP001623330">
    <property type="component" value="Unassembled WGS sequence"/>
</dbReference>
<evidence type="ECO:0000259" key="7">
    <source>
        <dbReference type="Pfam" id="PF04182"/>
    </source>
</evidence>
<keyword evidence="3" id="KW-0238">DNA-binding</keyword>
<dbReference type="CDD" id="cd16169">
    <property type="entry name" value="Tau138_eWH"/>
    <property type="match status" value="1"/>
</dbReference>
<comment type="caution">
    <text evidence="10">The sequence shown here is derived from an EMBL/GenBank/DDBJ whole genome shotgun (WGS) entry which is preliminary data.</text>
</comment>
<dbReference type="Pfam" id="PF04182">
    <property type="entry name" value="B-block_TFIIIC"/>
    <property type="match status" value="1"/>
</dbReference>
<dbReference type="PANTHER" id="PTHR15180">
    <property type="entry name" value="GENERAL TRANSCRIPTION FACTOR 3C POLYPEPTIDE 1"/>
    <property type="match status" value="1"/>
</dbReference>
<evidence type="ECO:0000256" key="4">
    <source>
        <dbReference type="ARBA" id="ARBA00023163"/>
    </source>
</evidence>
<feature type="compositionally biased region" description="Basic residues" evidence="6">
    <location>
        <begin position="684"/>
        <end position="693"/>
    </location>
</feature>
<feature type="domain" description="Transcription factor tau subunit sfc3/Tfc3 C-terminal" evidence="8">
    <location>
        <begin position="752"/>
        <end position="1128"/>
    </location>
</feature>
<feature type="compositionally biased region" description="Acidic residues" evidence="6">
    <location>
        <begin position="282"/>
        <end position="306"/>
    </location>
</feature>
<dbReference type="InterPro" id="IPR035625">
    <property type="entry name" value="Tfc3-like_eWH"/>
</dbReference>
<dbReference type="EMBL" id="JBEVYD010000010">
    <property type="protein sequence ID" value="KAL3230002.1"/>
    <property type="molecule type" value="Genomic_DNA"/>
</dbReference>
<name>A0ABR4NPH5_9SACH</name>
<proteinExistence type="predicted"/>
<protein>
    <submittedName>
        <fullName evidence="10">Uncharacterized protein</fullName>
    </submittedName>
</protein>
<keyword evidence="11" id="KW-1185">Reference proteome</keyword>
<reference evidence="10 11" key="1">
    <citation type="submission" date="2024-05" db="EMBL/GenBank/DDBJ databases">
        <title>Long read based assembly of the Candida bracarensis genome reveals expanded adhesin content.</title>
        <authorList>
            <person name="Marcet-Houben M."/>
            <person name="Ksiezopolska E."/>
            <person name="Gabaldon T."/>
        </authorList>
    </citation>
    <scope>NUCLEOTIDE SEQUENCE [LARGE SCALE GENOMIC DNA]</scope>
    <source>
        <strain evidence="10 11">CBM6</strain>
    </source>
</reference>
<evidence type="ECO:0000256" key="2">
    <source>
        <dbReference type="ARBA" id="ARBA00022553"/>
    </source>
</evidence>
<dbReference type="InterPro" id="IPR044210">
    <property type="entry name" value="Tfc3-like"/>
</dbReference>
<evidence type="ECO:0000256" key="1">
    <source>
        <dbReference type="ARBA" id="ARBA00004123"/>
    </source>
</evidence>
<accession>A0ABR4NPH5</accession>
<keyword evidence="4" id="KW-0804">Transcription</keyword>